<feature type="domain" description="CC2D2A N-terminal C2" evidence="2">
    <location>
        <begin position="405"/>
        <end position="513"/>
    </location>
</feature>
<evidence type="ECO:0000259" key="2">
    <source>
        <dbReference type="Pfam" id="PF15625"/>
    </source>
</evidence>
<dbReference type="AlphaFoldDB" id="A0ABD3MWE6"/>
<evidence type="ECO:0000313" key="3">
    <source>
        <dbReference type="EMBL" id="KAL3768274.1"/>
    </source>
</evidence>
<dbReference type="InterPro" id="IPR028928">
    <property type="entry name" value="CC2D2AN-C2"/>
</dbReference>
<feature type="region of interest" description="Disordered" evidence="1">
    <location>
        <begin position="180"/>
        <end position="200"/>
    </location>
</feature>
<accession>A0ABD3MWE6</accession>
<dbReference type="EMBL" id="JALLPJ020001350">
    <property type="protein sequence ID" value="KAL3768274.1"/>
    <property type="molecule type" value="Genomic_DNA"/>
</dbReference>
<dbReference type="Pfam" id="PF15625">
    <property type="entry name" value="CC2D2AN-C2"/>
    <property type="match status" value="1"/>
</dbReference>
<evidence type="ECO:0000313" key="4">
    <source>
        <dbReference type="Proteomes" id="UP001530400"/>
    </source>
</evidence>
<dbReference type="PANTHER" id="PTHR20837:SF0">
    <property type="entry name" value="COILED-COIL AND C2 DOMAIN-CONTAINING PROTEIN 2A"/>
    <property type="match status" value="1"/>
</dbReference>
<evidence type="ECO:0000256" key="1">
    <source>
        <dbReference type="SAM" id="MobiDB-lite"/>
    </source>
</evidence>
<organism evidence="3 4">
    <name type="scientific">Cyclotella atomus</name>
    <dbReference type="NCBI Taxonomy" id="382360"/>
    <lineage>
        <taxon>Eukaryota</taxon>
        <taxon>Sar</taxon>
        <taxon>Stramenopiles</taxon>
        <taxon>Ochrophyta</taxon>
        <taxon>Bacillariophyta</taxon>
        <taxon>Coscinodiscophyceae</taxon>
        <taxon>Thalassiosirophycidae</taxon>
        <taxon>Stephanodiscales</taxon>
        <taxon>Stephanodiscaceae</taxon>
        <taxon>Cyclotella</taxon>
    </lineage>
</organism>
<comment type="caution">
    <text evidence="3">The sequence shown here is derived from an EMBL/GenBank/DDBJ whole genome shotgun (WGS) entry which is preliminary data.</text>
</comment>
<protein>
    <recommendedName>
        <fullName evidence="2">CC2D2A N-terminal C2 domain-containing protein</fullName>
    </recommendedName>
</protein>
<proteinExistence type="predicted"/>
<gene>
    <name evidence="3" type="ORF">ACHAWO_012384</name>
</gene>
<feature type="region of interest" description="Disordered" evidence="1">
    <location>
        <begin position="1"/>
        <end position="52"/>
    </location>
</feature>
<keyword evidence="4" id="KW-1185">Reference proteome</keyword>
<dbReference type="Proteomes" id="UP001530400">
    <property type="component" value="Unassembled WGS sequence"/>
</dbReference>
<dbReference type="InterPro" id="IPR052434">
    <property type="entry name" value="Tectonic-like_complex_comp"/>
</dbReference>
<name>A0ABD3MWE6_9STRA</name>
<sequence length="873" mass="98650">MSRHLSGRPSSALSKRPSSARTTSTKTYFDRRDGVNDVDDPPSPFDTNAEPTSLLRNADTDCLQGWIKTEKPRVDIVEPVSALGLPVIDGLVGNYFAGKLETSLKPDASASILVPEHTALSIIKYFWNLIVGAVVQAFGRIKCKEGVLTNEEDGLFVHGSKKQSAHKSRMEDRIRRELEGVQNASERESEQHEPSLKQDSEGIDESFWIGQNTSRESQIMNSRRNEPNIELAINLEEVNFKHHPQFLEEERAASEISSLYVLYRERMDADTIHYLIKRLLSICQCIQTDDADNSNAMSQSNIMCEIIAISEKLLEESKCIKIMEARLEKLRTALLHAREQSGFVSTDLVIESTKAADSNEFESNVRVLIDKISFFLLSEMSDSPILRALHGMLTADFEQHRRTLNLSRSENASQLGWIPNEEKLRRKRIMSEKYFVRLLIDGNPVGDTRRVKMQWPSFRINLAHCFHCKLSEQPTTCCLQLFVAPTSFLPSHLVSSVFISIPHLDEVRGSRERISSIPTKASYDFANHAELKGSMLISTTIEVIPADSDETTYTAKVPRHVTTSRLLSTKISLPRDSRKEKHSLQPYPDGSIQVRQAMMAFKCSNKTLISSSFQEPPRHTLLRKRQANPDIPSPIPNTVFEIPAGLDLYSSFLEHSEVQEDIIDDALRERSSVNQANATRFFKTVMENNLLQDYQRVKVKKQYAELIKDVGMFRFSGGDEFNLPIVPRKRSFAPSSSSILQHCPKNFSQQSSLLFSVVLGKNIPMRVDSISAVDDNPDEINLGFVVKVQLRGKSYFTRPIKCQSQVTPFWNETIKIPLDWINDQDDFSALEKESVAVSVFDCVDIDMRSHGGFYEDEDTKLLNYLGGEGGWGG</sequence>
<dbReference type="PANTHER" id="PTHR20837">
    <property type="entry name" value="CENTROSOMAL PROTEIN-RELATED"/>
    <property type="match status" value="1"/>
</dbReference>
<reference evidence="3 4" key="1">
    <citation type="submission" date="2024-10" db="EMBL/GenBank/DDBJ databases">
        <title>Updated reference genomes for cyclostephanoid diatoms.</title>
        <authorList>
            <person name="Roberts W.R."/>
            <person name="Alverson A.J."/>
        </authorList>
    </citation>
    <scope>NUCLEOTIDE SEQUENCE [LARGE SCALE GENOMIC DNA]</scope>
    <source>
        <strain evidence="3 4">AJA010-31</strain>
    </source>
</reference>
<feature type="compositionally biased region" description="Polar residues" evidence="1">
    <location>
        <begin position="8"/>
        <end position="27"/>
    </location>
</feature>